<dbReference type="eggNOG" id="COG1653">
    <property type="taxonomic scope" value="Bacteria"/>
</dbReference>
<reference evidence="1 2" key="1">
    <citation type="journal article" date="2014" name="Genome Announc.">
        <title>Draft Genome Sequence of Paenibacillus pini JCM 16418T, Isolated from the Rhizosphere of Pine Tree.</title>
        <authorList>
            <person name="Yuki M."/>
            <person name="Oshima K."/>
            <person name="Suda W."/>
            <person name="Oshida Y."/>
            <person name="Kitamura K."/>
            <person name="Iida Y."/>
            <person name="Hattori M."/>
            <person name="Ohkuma M."/>
        </authorList>
    </citation>
    <scope>NUCLEOTIDE SEQUENCE [LARGE SCALE GENOMIC DNA]</scope>
    <source>
        <strain evidence="1 2">JCM 16418</strain>
    </source>
</reference>
<organism evidence="1 2">
    <name type="scientific">Paenibacillus pini JCM 16418</name>
    <dbReference type="NCBI Taxonomy" id="1236976"/>
    <lineage>
        <taxon>Bacteria</taxon>
        <taxon>Bacillati</taxon>
        <taxon>Bacillota</taxon>
        <taxon>Bacilli</taxon>
        <taxon>Bacillales</taxon>
        <taxon>Paenibacillaceae</taxon>
        <taxon>Paenibacillus</taxon>
    </lineage>
</organism>
<dbReference type="RefSeq" id="WP_242403834.1">
    <property type="nucleotide sequence ID" value="NZ_BAVZ01000008.1"/>
</dbReference>
<accession>W7YMK2</accession>
<dbReference type="AlphaFoldDB" id="W7YMK2"/>
<name>W7YMK2_9BACL</name>
<dbReference type="SUPFAM" id="SSF53850">
    <property type="entry name" value="Periplasmic binding protein-like II"/>
    <property type="match status" value="1"/>
</dbReference>
<dbReference type="Gene3D" id="3.40.190.10">
    <property type="entry name" value="Periplasmic binding protein-like II"/>
    <property type="match status" value="2"/>
</dbReference>
<dbReference type="STRING" id="1236976.JCM16418_2961"/>
<gene>
    <name evidence="1" type="ORF">JCM16418_2961</name>
</gene>
<dbReference type="Proteomes" id="UP000019364">
    <property type="component" value="Unassembled WGS sequence"/>
</dbReference>
<dbReference type="EMBL" id="BAVZ01000008">
    <property type="protein sequence ID" value="GAF08853.1"/>
    <property type="molecule type" value="Genomic_DNA"/>
</dbReference>
<keyword evidence="2" id="KW-1185">Reference proteome</keyword>
<sequence length="237" mass="26661">MKYSQTVDLIRGGKAGGTSQSMNHAWVTGSKIREVVPTADYMPLTYLANAAGEKYTPSGSPYYGVYLIPKKVSEDKVKKILEFFDYAYGKEGNELATYGIEGVDYKLENGRKIPTPESVKDHVGDGNMNNLIHLISDDMSIGGVGMPDDVYDRNVKIVNERKQIKTPYPSLDLYSEAYNKYYPEISKKVTDMRTKVIIGKDTIENYDKLIDQLRNDPTLKQVADDMTKAYQAKVNNK</sequence>
<comment type="caution">
    <text evidence="1">The sequence shown here is derived from an EMBL/GenBank/DDBJ whole genome shotgun (WGS) entry which is preliminary data.</text>
</comment>
<protein>
    <submittedName>
        <fullName evidence="1">ABC transporter</fullName>
    </submittedName>
</protein>
<evidence type="ECO:0000313" key="1">
    <source>
        <dbReference type="EMBL" id="GAF08853.1"/>
    </source>
</evidence>
<proteinExistence type="predicted"/>
<evidence type="ECO:0000313" key="2">
    <source>
        <dbReference type="Proteomes" id="UP000019364"/>
    </source>
</evidence>